<evidence type="ECO:0000313" key="2">
    <source>
        <dbReference type="Proteomes" id="UP000789570"/>
    </source>
</evidence>
<proteinExistence type="predicted"/>
<reference evidence="1" key="1">
    <citation type="submission" date="2021-06" db="EMBL/GenBank/DDBJ databases">
        <authorList>
            <person name="Kallberg Y."/>
            <person name="Tangrot J."/>
            <person name="Rosling A."/>
        </authorList>
    </citation>
    <scope>NUCLEOTIDE SEQUENCE</scope>
    <source>
        <strain evidence="1">UK204</strain>
    </source>
</reference>
<dbReference type="Proteomes" id="UP000789570">
    <property type="component" value="Unassembled WGS sequence"/>
</dbReference>
<gene>
    <name evidence="1" type="ORF">FCALED_LOCUS6615</name>
</gene>
<protein>
    <submittedName>
        <fullName evidence="1">13501_t:CDS:1</fullName>
    </submittedName>
</protein>
<name>A0A9N9FTM5_9GLOM</name>
<comment type="caution">
    <text evidence="1">The sequence shown here is derived from an EMBL/GenBank/DDBJ whole genome shotgun (WGS) entry which is preliminary data.</text>
</comment>
<organism evidence="1 2">
    <name type="scientific">Funneliformis caledonium</name>
    <dbReference type="NCBI Taxonomy" id="1117310"/>
    <lineage>
        <taxon>Eukaryota</taxon>
        <taxon>Fungi</taxon>
        <taxon>Fungi incertae sedis</taxon>
        <taxon>Mucoromycota</taxon>
        <taxon>Glomeromycotina</taxon>
        <taxon>Glomeromycetes</taxon>
        <taxon>Glomerales</taxon>
        <taxon>Glomeraceae</taxon>
        <taxon>Funneliformis</taxon>
    </lineage>
</organism>
<dbReference type="EMBL" id="CAJVPQ010001608">
    <property type="protein sequence ID" value="CAG8561316.1"/>
    <property type="molecule type" value="Genomic_DNA"/>
</dbReference>
<evidence type="ECO:0000313" key="1">
    <source>
        <dbReference type="EMBL" id="CAG8561316.1"/>
    </source>
</evidence>
<dbReference type="AlphaFoldDB" id="A0A9N9FTM5"/>
<keyword evidence="2" id="KW-1185">Reference proteome</keyword>
<feature type="non-terminal residue" evidence="1">
    <location>
        <position position="48"/>
    </location>
</feature>
<sequence>MDRDAGIFKQSFTFMIGGNSGLHPPQELSFRYIMNAFLGLGIVPLRRL</sequence>
<accession>A0A9N9FTM5</accession>